<accession>A0ABV8TCI6</accession>
<name>A0ABV8TCI6_9ACTN</name>
<dbReference type="Proteomes" id="UP001595824">
    <property type="component" value="Unassembled WGS sequence"/>
</dbReference>
<dbReference type="RefSeq" id="WP_381738490.1">
    <property type="nucleotide sequence ID" value="NZ_JBHSDP010000011.1"/>
</dbReference>
<feature type="region of interest" description="Disordered" evidence="1">
    <location>
        <begin position="47"/>
        <end position="70"/>
    </location>
</feature>
<reference evidence="3" key="1">
    <citation type="journal article" date="2019" name="Int. J. Syst. Evol. Microbiol.">
        <title>The Global Catalogue of Microorganisms (GCM) 10K type strain sequencing project: providing services to taxonomists for standard genome sequencing and annotation.</title>
        <authorList>
            <consortium name="The Broad Institute Genomics Platform"/>
            <consortium name="The Broad Institute Genome Sequencing Center for Infectious Disease"/>
            <person name="Wu L."/>
            <person name="Ma J."/>
        </authorList>
    </citation>
    <scope>NUCLEOTIDE SEQUENCE [LARGE SCALE GENOMIC DNA]</scope>
    <source>
        <strain evidence="3">PCU 347</strain>
    </source>
</reference>
<dbReference type="EMBL" id="JBHSDP010000011">
    <property type="protein sequence ID" value="MFC4328319.1"/>
    <property type="molecule type" value="Genomic_DNA"/>
</dbReference>
<organism evidence="2 3">
    <name type="scientific">Streptomyces andamanensis</name>
    <dbReference type="NCBI Taxonomy" id="1565035"/>
    <lineage>
        <taxon>Bacteria</taxon>
        <taxon>Bacillati</taxon>
        <taxon>Actinomycetota</taxon>
        <taxon>Actinomycetes</taxon>
        <taxon>Kitasatosporales</taxon>
        <taxon>Streptomycetaceae</taxon>
        <taxon>Streptomyces</taxon>
    </lineage>
</organism>
<evidence type="ECO:0000313" key="2">
    <source>
        <dbReference type="EMBL" id="MFC4328319.1"/>
    </source>
</evidence>
<protein>
    <submittedName>
        <fullName evidence="2">Uncharacterized protein</fullName>
    </submittedName>
</protein>
<evidence type="ECO:0000256" key="1">
    <source>
        <dbReference type="SAM" id="MobiDB-lite"/>
    </source>
</evidence>
<proteinExistence type="predicted"/>
<gene>
    <name evidence="2" type="ORF">ACFPC0_10825</name>
</gene>
<evidence type="ECO:0000313" key="3">
    <source>
        <dbReference type="Proteomes" id="UP001595824"/>
    </source>
</evidence>
<comment type="caution">
    <text evidence="2">The sequence shown here is derived from an EMBL/GenBank/DDBJ whole genome shotgun (WGS) entry which is preliminary data.</text>
</comment>
<keyword evidence="3" id="KW-1185">Reference proteome</keyword>
<sequence length="70" mass="7713">MTDLRSLIREATACIRAALRRAANLIRQVADNISRAADAARTLTRALTSRPADRPAWASPYGPAPRRRTL</sequence>